<dbReference type="RefSeq" id="WP_160482070.1">
    <property type="nucleotide sequence ID" value="NZ_WTFN01000068.1"/>
</dbReference>
<reference evidence="1 2" key="1">
    <citation type="submission" date="2019-12" db="EMBL/GenBank/DDBJ databases">
        <title>Draft genome sequence of Pseudomonas otitidis recovered from a chicken carcass.</title>
        <authorList>
            <person name="Vieira T.R."/>
            <person name="Oliviera E.F.C."/>
            <person name="Silva N.M.V."/>
            <person name="Sambrano G.E."/>
            <person name="Cibulski S.P."/>
            <person name="Cardoso M.R.I."/>
        </authorList>
    </citation>
    <scope>NUCLEOTIDE SEQUENCE [LARGE SCALE GENOMIC DNA]</scope>
    <source>
        <strain evidence="1 2">25_K</strain>
    </source>
</reference>
<dbReference type="EMBL" id="WTFN01000068">
    <property type="protein sequence ID" value="MWK58735.1"/>
    <property type="molecule type" value="Genomic_DNA"/>
</dbReference>
<dbReference type="AlphaFoldDB" id="A0A7X3HBK4"/>
<evidence type="ECO:0000313" key="1">
    <source>
        <dbReference type="EMBL" id="MWK58735.1"/>
    </source>
</evidence>
<accession>A0A7X3HBK4</accession>
<comment type="caution">
    <text evidence="1">The sequence shown here is derived from an EMBL/GenBank/DDBJ whole genome shotgun (WGS) entry which is preliminary data.</text>
</comment>
<proteinExistence type="predicted"/>
<protein>
    <submittedName>
        <fullName evidence="1">Uncharacterized protein</fullName>
    </submittedName>
</protein>
<gene>
    <name evidence="1" type="ORF">GO594_22360</name>
</gene>
<organism evidence="1 2">
    <name type="scientific">Metapseudomonas otitidis</name>
    <dbReference type="NCBI Taxonomy" id="319939"/>
    <lineage>
        <taxon>Bacteria</taxon>
        <taxon>Pseudomonadati</taxon>
        <taxon>Pseudomonadota</taxon>
        <taxon>Gammaproteobacteria</taxon>
        <taxon>Pseudomonadales</taxon>
        <taxon>Pseudomonadaceae</taxon>
        <taxon>Metapseudomonas</taxon>
    </lineage>
</organism>
<name>A0A7X3HBK4_9GAMM</name>
<sequence length="112" mass="12597">MRRPLSAHPALSGLDQEQLAELALVGLRYRALGAQPFDLRDSKALNPYWTAQRLLDEAVEQAFVREGGSLAEAYHLRTTGMVSTLFNVGLISWDTYIKQWRTVEQLLPRGGQ</sequence>
<dbReference type="Proteomes" id="UP000461288">
    <property type="component" value="Unassembled WGS sequence"/>
</dbReference>
<evidence type="ECO:0000313" key="2">
    <source>
        <dbReference type="Proteomes" id="UP000461288"/>
    </source>
</evidence>